<organism evidence="1 2">
    <name type="scientific">Carya illinoinensis</name>
    <name type="common">Pecan</name>
    <dbReference type="NCBI Taxonomy" id="32201"/>
    <lineage>
        <taxon>Eukaryota</taxon>
        <taxon>Viridiplantae</taxon>
        <taxon>Streptophyta</taxon>
        <taxon>Embryophyta</taxon>
        <taxon>Tracheophyta</taxon>
        <taxon>Spermatophyta</taxon>
        <taxon>Magnoliopsida</taxon>
        <taxon>eudicotyledons</taxon>
        <taxon>Gunneridae</taxon>
        <taxon>Pentapetalae</taxon>
        <taxon>rosids</taxon>
        <taxon>fabids</taxon>
        <taxon>Fagales</taxon>
        <taxon>Juglandaceae</taxon>
        <taxon>Carya</taxon>
    </lineage>
</organism>
<dbReference type="Proteomes" id="UP000811246">
    <property type="component" value="Chromosome 7"/>
</dbReference>
<accession>A0A922EN23</accession>
<dbReference type="AlphaFoldDB" id="A0A922EN23"/>
<sequence>MKFEPSVHLVILSESFYRMLFLQPKKAEAKKQ</sequence>
<dbReference type="EMBL" id="CM031831">
    <property type="protein sequence ID" value="KAG6704910.1"/>
    <property type="molecule type" value="Genomic_DNA"/>
</dbReference>
<evidence type="ECO:0000313" key="1">
    <source>
        <dbReference type="EMBL" id="KAG6704910.1"/>
    </source>
</evidence>
<comment type="caution">
    <text evidence="1">The sequence shown here is derived from an EMBL/GenBank/DDBJ whole genome shotgun (WGS) entry which is preliminary data.</text>
</comment>
<name>A0A922EN23_CARIL</name>
<protein>
    <submittedName>
        <fullName evidence="1">Uncharacterized protein</fullName>
    </submittedName>
</protein>
<reference evidence="1" key="1">
    <citation type="submission" date="2021-01" db="EMBL/GenBank/DDBJ databases">
        <authorList>
            <person name="Lovell J.T."/>
            <person name="Bentley N."/>
            <person name="Bhattarai G."/>
            <person name="Jenkins J.W."/>
            <person name="Sreedasyam A."/>
            <person name="Alarcon Y."/>
            <person name="Bock C."/>
            <person name="Boston L."/>
            <person name="Carlson J."/>
            <person name="Cervantes K."/>
            <person name="Clermont K."/>
            <person name="Krom N."/>
            <person name="Kubenka K."/>
            <person name="Mamidi S."/>
            <person name="Mattison C."/>
            <person name="Monteros M."/>
            <person name="Pisani C."/>
            <person name="Plott C."/>
            <person name="Rajasekar S."/>
            <person name="Rhein H.S."/>
            <person name="Rohla C."/>
            <person name="Song M."/>
            <person name="Hilaire R.S."/>
            <person name="Shu S."/>
            <person name="Wells L."/>
            <person name="Wang X."/>
            <person name="Webber J."/>
            <person name="Heerema R.J."/>
            <person name="Klein P."/>
            <person name="Conner P."/>
            <person name="Grauke L."/>
            <person name="Grimwood J."/>
            <person name="Schmutz J."/>
            <person name="Randall J.J."/>
        </authorList>
    </citation>
    <scope>NUCLEOTIDE SEQUENCE</scope>
    <source>
        <tissue evidence="1">Leaf</tissue>
    </source>
</reference>
<proteinExistence type="predicted"/>
<gene>
    <name evidence="1" type="ORF">I3842_07G155300</name>
</gene>
<evidence type="ECO:0000313" key="2">
    <source>
        <dbReference type="Proteomes" id="UP000811246"/>
    </source>
</evidence>